<dbReference type="PIRSF" id="PIRSF037242">
    <property type="entry name" value="CNDP_dipeptidase"/>
    <property type="match status" value="1"/>
</dbReference>
<dbReference type="InterPro" id="IPR001261">
    <property type="entry name" value="ArgE/DapE_CS"/>
</dbReference>
<feature type="binding site" description="in other chain" evidence="7">
    <location>
        <position position="416"/>
    </location>
    <ligand>
        <name>substrate</name>
        <note>ligand shared between homodimeric partners</note>
    </ligand>
</feature>
<keyword evidence="5" id="KW-0482">Metalloprotease</keyword>
<dbReference type="GO" id="GO:0006508">
    <property type="term" value="P:proteolysis"/>
    <property type="evidence" value="ECO:0007669"/>
    <property type="project" value="UniProtKB-KW"/>
</dbReference>
<dbReference type="Gene3D" id="3.40.630.10">
    <property type="entry name" value="Zn peptidases"/>
    <property type="match status" value="1"/>
</dbReference>
<organism evidence="11 12">
    <name type="scientific">Acrobeloides nanus</name>
    <dbReference type="NCBI Taxonomy" id="290746"/>
    <lineage>
        <taxon>Eukaryota</taxon>
        <taxon>Metazoa</taxon>
        <taxon>Ecdysozoa</taxon>
        <taxon>Nematoda</taxon>
        <taxon>Chromadorea</taxon>
        <taxon>Rhabditida</taxon>
        <taxon>Tylenchina</taxon>
        <taxon>Cephalobomorpha</taxon>
        <taxon>Cephaloboidea</taxon>
        <taxon>Cephalobidae</taxon>
        <taxon>Acrobeloides</taxon>
    </lineage>
</organism>
<dbReference type="GO" id="GO:0070573">
    <property type="term" value="F:metallodipeptidase activity"/>
    <property type="evidence" value="ECO:0007669"/>
    <property type="project" value="InterPro"/>
</dbReference>
<feature type="binding site" evidence="7">
    <location>
        <position position="227"/>
    </location>
    <ligand>
        <name>substrate</name>
        <note>ligand shared between homodimeric partners</note>
    </ligand>
</feature>
<dbReference type="Gene3D" id="3.30.70.360">
    <property type="match status" value="1"/>
</dbReference>
<feature type="binding site" description="in other chain" evidence="7">
    <location>
        <position position="444"/>
    </location>
    <ligand>
        <name>substrate</name>
        <note>ligand shared between homodimeric partners</note>
    </ligand>
</feature>
<feature type="binding site" evidence="7">
    <location>
        <position position="329"/>
    </location>
    <ligand>
        <name>substrate</name>
        <note>ligand shared between homodimeric partners</note>
    </ligand>
</feature>
<keyword evidence="4" id="KW-0378">Hydrolase</keyword>
<feature type="active site" evidence="6">
    <location>
        <position position="100"/>
    </location>
</feature>
<evidence type="ECO:0000256" key="9">
    <source>
        <dbReference type="PIRSR" id="PIRSR037242-4"/>
    </source>
</evidence>
<dbReference type="SUPFAM" id="SSF53187">
    <property type="entry name" value="Zn-dependent exopeptidases"/>
    <property type="match status" value="1"/>
</dbReference>
<feature type="binding site" evidence="8">
    <location>
        <position position="98"/>
    </location>
    <ligand>
        <name>Mn(2+)</name>
        <dbReference type="ChEBI" id="CHEBI:29035"/>
        <label>2</label>
    </ligand>
</feature>
<evidence type="ECO:0000256" key="8">
    <source>
        <dbReference type="PIRSR" id="PIRSR037242-3"/>
    </source>
</evidence>
<evidence type="ECO:0000256" key="1">
    <source>
        <dbReference type="ARBA" id="ARBA00006247"/>
    </source>
</evidence>
<feature type="binding site" evidence="8">
    <location>
        <position position="131"/>
    </location>
    <ligand>
        <name>Mn(2+)</name>
        <dbReference type="ChEBI" id="CHEBI:29035"/>
        <label>2</label>
    </ligand>
</feature>
<evidence type="ECO:0000256" key="6">
    <source>
        <dbReference type="PIRSR" id="PIRSR037242-1"/>
    </source>
</evidence>
<dbReference type="InterPro" id="IPR051458">
    <property type="entry name" value="Cyt/Met_Dipeptidase"/>
</dbReference>
<dbReference type="Pfam" id="PF07687">
    <property type="entry name" value="M20_dimer"/>
    <property type="match status" value="1"/>
</dbReference>
<evidence type="ECO:0000313" key="11">
    <source>
        <dbReference type="Proteomes" id="UP000887540"/>
    </source>
</evidence>
<evidence type="ECO:0000256" key="4">
    <source>
        <dbReference type="ARBA" id="ARBA00022801"/>
    </source>
</evidence>
<evidence type="ECO:0000256" key="3">
    <source>
        <dbReference type="ARBA" id="ARBA00022723"/>
    </source>
</evidence>
<dbReference type="CDD" id="cd05676">
    <property type="entry name" value="M20_dipept_like_CNDP"/>
    <property type="match status" value="1"/>
</dbReference>
<dbReference type="Pfam" id="PF01546">
    <property type="entry name" value="Peptidase_M20"/>
    <property type="match status" value="1"/>
</dbReference>
<dbReference type="AlphaFoldDB" id="A0A914CML3"/>
<dbReference type="InterPro" id="IPR002933">
    <property type="entry name" value="Peptidase_M20"/>
</dbReference>
<feature type="site" description="Important for catalytic activity" evidence="9">
    <location>
        <position position="227"/>
    </location>
</feature>
<keyword evidence="8" id="KW-0464">Manganese</keyword>
<evidence type="ECO:0000256" key="7">
    <source>
        <dbReference type="PIRSR" id="PIRSR037242-2"/>
    </source>
</evidence>
<dbReference type="GO" id="GO:0046872">
    <property type="term" value="F:metal ion binding"/>
    <property type="evidence" value="ECO:0007669"/>
    <property type="project" value="UniProtKB-KW"/>
</dbReference>
<dbReference type="InterPro" id="IPR011650">
    <property type="entry name" value="Peptidase_M20_dimer"/>
</dbReference>
<name>A0A914CML3_9BILA</name>
<feature type="binding site" evidence="8">
    <location>
        <position position="444"/>
    </location>
    <ligand>
        <name>Mn(2+)</name>
        <dbReference type="ChEBI" id="CHEBI:29035"/>
        <label>1</label>
    </ligand>
</feature>
<dbReference type="InterPro" id="IPR017153">
    <property type="entry name" value="CNDP/DUG1"/>
</dbReference>
<feature type="binding site" evidence="8">
    <location>
        <position position="166"/>
    </location>
    <ligand>
        <name>Mn(2+)</name>
        <dbReference type="ChEBI" id="CHEBI:29035"/>
        <label>1</label>
    </ligand>
</feature>
<dbReference type="Proteomes" id="UP000887540">
    <property type="component" value="Unplaced"/>
</dbReference>
<comment type="similarity">
    <text evidence="1">Belongs to the peptidase M20A family.</text>
</comment>
<dbReference type="PANTHER" id="PTHR43270">
    <property type="entry name" value="BETA-ALA-HIS DIPEPTIDASE"/>
    <property type="match status" value="1"/>
</dbReference>
<dbReference type="WBParaSite" id="ACRNAN_scaffold1199.g25601.t1">
    <property type="protein sequence ID" value="ACRNAN_scaffold1199.g25601.t1"/>
    <property type="gene ID" value="ACRNAN_scaffold1199.g25601"/>
</dbReference>
<feature type="binding site" description="in other chain" evidence="7">
    <location>
        <position position="342"/>
    </location>
    <ligand>
        <name>substrate</name>
        <note>ligand shared between homodimeric partners</note>
    </ligand>
</feature>
<evidence type="ECO:0000256" key="2">
    <source>
        <dbReference type="ARBA" id="ARBA00022670"/>
    </source>
</evidence>
<feature type="active site" description="Proton acceptor" evidence="6">
    <location>
        <position position="165"/>
    </location>
</feature>
<feature type="binding site" evidence="8">
    <location>
        <position position="194"/>
    </location>
    <ligand>
        <name>Mn(2+)</name>
        <dbReference type="ChEBI" id="CHEBI:29035"/>
        <label>2</label>
    </ligand>
</feature>
<evidence type="ECO:0000256" key="5">
    <source>
        <dbReference type="ARBA" id="ARBA00023049"/>
    </source>
</evidence>
<sequence>MAYELIASEIDKNKTRFIERLREAVEIPSVSAEAAYRNEVFRMTDWTQANMEKLGIKCRQIENGIEDRPDGSKLRLPPILFGHLGEDKSKKTLLVYGHLDVQPADIHDGWNTEPFKLIEIDGKLFGRGSSDDKGPVIAWLNAIETMQALNIEIPVNIKFVFEGMEESGSTGLDEILEQHKEEFLADVDWTCISDNYWLGKEKPCLTYGLRGLCYYAVEISAPKQDLHSGVYGGTIYEPMNDLVWILSRLTDLKGNILVDGINELVAPLTEDELKLYDQIEFDVEAYKQDVGVKTLTVDDKKKVLMNRWRYPTLSIHGIEGAFHGPGAKTVIPAKVVGKLSIRIVPNMEPEQTDALVVAFLNKLWKERGSPNKFRAIPFHSGRPWVADFNHPHYQAGARALEKVYGVKPDFTREGGSIPVTLTFQNLTGKSVMLLPIGACDDMAHSQNEKINVFNYIEGTKALAAYLLELAHI</sequence>
<feature type="binding site" evidence="8">
    <location>
        <position position="131"/>
    </location>
    <ligand>
        <name>Mn(2+)</name>
        <dbReference type="ChEBI" id="CHEBI:29035"/>
        <label>1</label>
    </ligand>
</feature>
<evidence type="ECO:0000313" key="12">
    <source>
        <dbReference type="WBParaSite" id="ACRNAN_scaffold1199.g25601.t1"/>
    </source>
</evidence>
<evidence type="ECO:0000259" key="10">
    <source>
        <dbReference type="Pfam" id="PF07687"/>
    </source>
</evidence>
<keyword evidence="3 8" id="KW-0479">Metal-binding</keyword>
<protein>
    <submittedName>
        <fullName evidence="12">Peptidase M20 dimerisation domain-containing protein</fullName>
    </submittedName>
</protein>
<feature type="binding site" description="in other chain" evidence="7">
    <location>
        <position position="194"/>
    </location>
    <ligand>
        <name>substrate</name>
        <note>ligand shared between homodimeric partners</note>
    </ligand>
</feature>
<reference evidence="12" key="1">
    <citation type="submission" date="2022-11" db="UniProtKB">
        <authorList>
            <consortium name="WormBaseParasite"/>
        </authorList>
    </citation>
    <scope>IDENTIFICATION</scope>
</reference>
<comment type="cofactor">
    <cofactor evidence="8">
        <name>Mn(2+)</name>
        <dbReference type="ChEBI" id="CHEBI:29035"/>
    </cofactor>
    <text evidence="8">Binds 2 manganese ions per subunit.</text>
</comment>
<keyword evidence="11" id="KW-1185">Reference proteome</keyword>
<feature type="domain" description="Peptidase M20 dimerisation" evidence="10">
    <location>
        <begin position="207"/>
        <end position="366"/>
    </location>
</feature>
<dbReference type="PANTHER" id="PTHR43270:SF14">
    <property type="entry name" value="PEPTIDASE M20 DIMERISATION DOMAIN-CONTAINING PROTEIN"/>
    <property type="match status" value="1"/>
</dbReference>
<accession>A0A914CML3</accession>
<keyword evidence="2" id="KW-0645">Protease</keyword>
<dbReference type="PROSITE" id="PS00759">
    <property type="entry name" value="ARGE_DAPE_CPG2_2"/>
    <property type="match status" value="1"/>
</dbReference>
<proteinExistence type="inferred from homology"/>